<name>A0ACD2EP76_9MYCO</name>
<reference evidence="1" key="1">
    <citation type="submission" date="2018-11" db="EMBL/GenBank/DDBJ databases">
        <authorList>
            <person name="Sattar A."/>
            <person name="Zunita Z."/>
            <person name="Jalila A."/>
            <person name="Saleha A.A."/>
        </authorList>
    </citation>
    <scope>NUCLEOTIDE SEQUENCE</scope>
    <source>
        <strain evidence="1">F12-74</strain>
    </source>
</reference>
<gene>
    <name evidence="1" type="ORF">EHH44_09085</name>
</gene>
<evidence type="ECO:0000313" key="1">
    <source>
        <dbReference type="EMBL" id="RRR45744.1"/>
    </source>
</evidence>
<proteinExistence type="predicted"/>
<keyword evidence="2" id="KW-1185">Reference proteome</keyword>
<organism evidence="1 2">
    <name type="scientific">Mycolicibacter terrae</name>
    <dbReference type="NCBI Taxonomy" id="1788"/>
    <lineage>
        <taxon>Bacteria</taxon>
        <taxon>Bacillati</taxon>
        <taxon>Actinomycetota</taxon>
        <taxon>Actinomycetes</taxon>
        <taxon>Mycobacteriales</taxon>
        <taxon>Mycobacteriaceae</taxon>
        <taxon>Mycolicibacter</taxon>
    </lineage>
</organism>
<comment type="caution">
    <text evidence="1">The sequence shown here is derived from an EMBL/GenBank/DDBJ whole genome shotgun (WGS) entry which is preliminary data.</text>
</comment>
<dbReference type="EMBL" id="RRZR01000013">
    <property type="protein sequence ID" value="RRR45744.1"/>
    <property type="molecule type" value="Genomic_DNA"/>
</dbReference>
<accession>A0ACD2EP76</accession>
<protein>
    <submittedName>
        <fullName evidence="1">Uncharacterized protein</fullName>
    </submittedName>
</protein>
<dbReference type="Proteomes" id="UP000268891">
    <property type="component" value="Unassembled WGS sequence"/>
</dbReference>
<evidence type="ECO:0000313" key="2">
    <source>
        <dbReference type="Proteomes" id="UP000268891"/>
    </source>
</evidence>
<sequence length="196" mass="21268">MEGRFAEFLRKQFRHGTTGRLCRTSREAPERIEPDMTTSRYRRWAAAIAALVAIACLAAGVVWAVRHHRTSPVASADDCAVVAQLAQLWRVESENSMDALARDENIPLAEADGTVALSAKVRAAAQSVSDPAIKEDLDSWADGFALLGQVIRDDAQRSSPGGPTGESERIHQAGDLIYLTADKLRAACPDAFPARR</sequence>